<feature type="compositionally biased region" description="Basic and acidic residues" evidence="1">
    <location>
        <begin position="577"/>
        <end position="587"/>
    </location>
</feature>
<dbReference type="SUPFAM" id="SSF48452">
    <property type="entry name" value="TPR-like"/>
    <property type="match status" value="1"/>
</dbReference>
<evidence type="ECO:0000259" key="3">
    <source>
        <dbReference type="Pfam" id="PF18998"/>
    </source>
</evidence>
<feature type="domain" description="Bacterial repeat" evidence="3">
    <location>
        <begin position="591"/>
        <end position="659"/>
    </location>
</feature>
<evidence type="ECO:0000313" key="4">
    <source>
        <dbReference type="EMBL" id="XDI35589.1"/>
    </source>
</evidence>
<dbReference type="Pfam" id="PF14559">
    <property type="entry name" value="TPR_19"/>
    <property type="match status" value="1"/>
</dbReference>
<name>A0AB39BQ83_9BACI</name>
<feature type="region of interest" description="Disordered" evidence="1">
    <location>
        <begin position="464"/>
        <end position="485"/>
    </location>
</feature>
<evidence type="ECO:0000256" key="2">
    <source>
        <dbReference type="SAM" id="Phobius"/>
    </source>
</evidence>
<feature type="compositionally biased region" description="Basic and acidic residues" evidence="1">
    <location>
        <begin position="655"/>
        <end position="668"/>
    </location>
</feature>
<accession>A0AB39BQ83</accession>
<dbReference type="InterPro" id="IPR011990">
    <property type="entry name" value="TPR-like_helical_dom_sf"/>
</dbReference>
<sequence>MKRKKPILIIGSLVGVLIVAAILMMTILQDDPAMLTLEDAKQSFEERDYELCADMYQQLLDTDPTDVEARIGLSKCLVGLGQVEEAEQLLLEGMQLSPTEPTLYLHTSQFYLGQSEVVRALSLLNEGIERTNSETLTEAVESIVSNISIESDRSIVQVGFERPLQLKWKGNSGQSSVMEAEWQVADASVGTITTSESGDVLFEAKELGTATVIAETEYFTKEKEIRVQQQVVEELTFNFDEPQTIAIDEEIELSVQATDANGEVMSISPAWALENNFGTLSSTSGSSTTYTGQEAGIEAVIVSYHDLNSILEIRIDGDQKTILTQTEGNGSILLSPRQDSYEVGTEVTVSAVPQLGWEFAGWEGDLSGSEIEQTITIEDSLTIKAIFTNGGHILSVEKEGEGTILRSSLSSTFASDEPVTLTARADEGWTFDGWRGDVTSANDSITFQLDSDTTVRAVFVRDGEAAPAEETENTDADESAATDGNTYSLSLNTTGQGNVVTNKTGSTFQPGTQVAVSAVPADGWRFVRWEGSASGSSVHTSVTMNGNRSVTAVFAKNESNAGGGSGGGQQQPAPEQPKPKPEPEAPKPQEYSLSTSVVGGGSISGGGGSYKAGTSVTLTATPNDGWRFVRWDGAASGQSATTTVTMSQNRSVTAHFERVAQPDPKPEPVDPPDESDDEEDGEE</sequence>
<dbReference type="InterPro" id="IPR044060">
    <property type="entry name" value="Bacterial_rp_domain"/>
</dbReference>
<dbReference type="Gene3D" id="1.25.40.10">
    <property type="entry name" value="Tetratricopeptide repeat domain"/>
    <property type="match status" value="1"/>
</dbReference>
<reference evidence="4" key="1">
    <citation type="submission" date="2024-07" db="EMBL/GenBank/DDBJ databases">
        <title>Identification and characteristics of an arsenic-resistant bacterial isolate, which belongs to a novel species.</title>
        <authorList>
            <person name="Juszczyk A."/>
            <person name="Kowalczyk A."/>
            <person name="Was K."/>
            <person name="Kosowicz W."/>
            <person name="Budzyn A."/>
            <person name="Latowski D."/>
        </authorList>
    </citation>
    <scope>NUCLEOTIDE SEQUENCE</scope>
    <source>
        <strain evidence="4">As8PL</strain>
    </source>
</reference>
<feature type="compositionally biased region" description="Acidic residues" evidence="1">
    <location>
        <begin position="467"/>
        <end position="480"/>
    </location>
</feature>
<feature type="compositionally biased region" description="Low complexity" evidence="1">
    <location>
        <begin position="588"/>
        <end position="597"/>
    </location>
</feature>
<feature type="domain" description="Bacterial repeat" evidence="3">
    <location>
        <begin position="394"/>
        <end position="461"/>
    </location>
</feature>
<keyword evidence="2" id="KW-0812">Transmembrane</keyword>
<evidence type="ECO:0000256" key="1">
    <source>
        <dbReference type="SAM" id="MobiDB-lite"/>
    </source>
</evidence>
<feature type="region of interest" description="Disordered" evidence="1">
    <location>
        <begin position="637"/>
        <end position="683"/>
    </location>
</feature>
<organism evidence="4">
    <name type="scientific">Alkalihalophilus sp. As8PL</name>
    <dbReference type="NCBI Taxonomy" id="3237103"/>
    <lineage>
        <taxon>Bacteria</taxon>
        <taxon>Bacillati</taxon>
        <taxon>Bacillota</taxon>
        <taxon>Bacilli</taxon>
        <taxon>Bacillales</taxon>
        <taxon>Bacillaceae</taxon>
        <taxon>Alkalihalophilus</taxon>
    </lineage>
</organism>
<keyword evidence="2" id="KW-1133">Transmembrane helix</keyword>
<feature type="transmembrane region" description="Helical" evidence="2">
    <location>
        <begin position="7"/>
        <end position="28"/>
    </location>
</feature>
<feature type="domain" description="Bacterial repeat" evidence="3">
    <location>
        <begin position="324"/>
        <end position="389"/>
    </location>
</feature>
<dbReference type="AlphaFoldDB" id="A0AB39BQ83"/>
<feature type="domain" description="Bacterial repeat" evidence="3">
    <location>
        <begin position="487"/>
        <end position="557"/>
    </location>
</feature>
<dbReference type="EMBL" id="CP162551">
    <property type="protein sequence ID" value="XDI35589.1"/>
    <property type="molecule type" value="Genomic_DNA"/>
</dbReference>
<feature type="compositionally biased region" description="Acidic residues" evidence="1">
    <location>
        <begin position="670"/>
        <end position="683"/>
    </location>
</feature>
<proteinExistence type="predicted"/>
<feature type="region of interest" description="Disordered" evidence="1">
    <location>
        <begin position="605"/>
        <end position="624"/>
    </location>
</feature>
<protein>
    <submittedName>
        <fullName evidence="4">Tetratricopeptide repeat protein</fullName>
    </submittedName>
</protein>
<feature type="region of interest" description="Disordered" evidence="1">
    <location>
        <begin position="557"/>
        <end position="600"/>
    </location>
</feature>
<keyword evidence="2" id="KW-0472">Membrane</keyword>
<dbReference type="Gene3D" id="2.60.40.1080">
    <property type="match status" value="1"/>
</dbReference>
<feature type="compositionally biased region" description="Polar residues" evidence="1">
    <location>
        <begin position="637"/>
        <end position="652"/>
    </location>
</feature>
<gene>
    <name evidence="4" type="ORF">AB3N04_12785</name>
</gene>
<dbReference type="Pfam" id="PF18998">
    <property type="entry name" value="Flg_new_2"/>
    <property type="match status" value="4"/>
</dbReference>
<dbReference type="RefSeq" id="WP_368503132.1">
    <property type="nucleotide sequence ID" value="NZ_CP162551.1"/>
</dbReference>